<protein>
    <submittedName>
        <fullName evidence="2">Uncharacterized protein</fullName>
    </submittedName>
</protein>
<proteinExistence type="predicted"/>
<accession>A0A450T9P4</accession>
<organism evidence="2">
    <name type="scientific">Candidatus Kentrum sp. DK</name>
    <dbReference type="NCBI Taxonomy" id="2126562"/>
    <lineage>
        <taxon>Bacteria</taxon>
        <taxon>Pseudomonadati</taxon>
        <taxon>Pseudomonadota</taxon>
        <taxon>Gammaproteobacteria</taxon>
        <taxon>Candidatus Kentrum</taxon>
    </lineage>
</organism>
<dbReference type="InterPro" id="IPR046897">
    <property type="entry name" value="ABC-3C_MC6"/>
</dbReference>
<sequence>MILPTKHIDLQHSFLGAGATLLQHLQSPRTVTGLWDRVRANSEINVYQRFILVLDFLFAIGAIDYVDGLIIRRNP</sequence>
<evidence type="ECO:0000313" key="2">
    <source>
        <dbReference type="EMBL" id="VFJ63402.1"/>
    </source>
</evidence>
<name>A0A450T9P4_9GAMM</name>
<gene>
    <name evidence="1" type="ORF">BECKDK2373B_GA0170837_103424</name>
    <name evidence="2" type="ORF">BECKDK2373C_GA0170839_11078</name>
</gene>
<dbReference type="AlphaFoldDB" id="A0A450T9P4"/>
<dbReference type="EMBL" id="CAADEY010000107">
    <property type="protein sequence ID" value="VFJ63402.1"/>
    <property type="molecule type" value="Genomic_DNA"/>
</dbReference>
<dbReference type="EMBL" id="CAADEX010000034">
    <property type="protein sequence ID" value="VFJ51766.1"/>
    <property type="molecule type" value="Genomic_DNA"/>
</dbReference>
<dbReference type="Pfam" id="PF20293">
    <property type="entry name" value="MC6"/>
    <property type="match status" value="1"/>
</dbReference>
<reference evidence="2" key="1">
    <citation type="submission" date="2019-02" db="EMBL/GenBank/DDBJ databases">
        <authorList>
            <person name="Gruber-Vodicka R. H."/>
            <person name="Seah K. B. B."/>
        </authorList>
    </citation>
    <scope>NUCLEOTIDE SEQUENCE</scope>
    <source>
        <strain evidence="2">BECK_DK161</strain>
        <strain evidence="1">BECK_DK47</strain>
    </source>
</reference>
<evidence type="ECO:0000313" key="1">
    <source>
        <dbReference type="EMBL" id="VFJ51766.1"/>
    </source>
</evidence>